<keyword evidence="1" id="KW-0812">Transmembrane</keyword>
<keyword evidence="3" id="KW-1185">Reference proteome</keyword>
<dbReference type="KEGG" id="noa:BKM31_16025"/>
<accession>A0A1U9ZXV9</accession>
<dbReference type="OrthoDB" id="3542903at2"/>
<feature type="transmembrane region" description="Helical" evidence="1">
    <location>
        <begin position="12"/>
        <end position="29"/>
    </location>
</feature>
<gene>
    <name evidence="2" type="ORF">BKM31_16025</name>
</gene>
<protein>
    <submittedName>
        <fullName evidence="2">Uncharacterized protein</fullName>
    </submittedName>
</protein>
<feature type="transmembrane region" description="Helical" evidence="1">
    <location>
        <begin position="124"/>
        <end position="143"/>
    </location>
</feature>
<evidence type="ECO:0000256" key="1">
    <source>
        <dbReference type="SAM" id="Phobius"/>
    </source>
</evidence>
<dbReference type="AlphaFoldDB" id="A0A1U9ZXV9"/>
<dbReference type="EMBL" id="CP017717">
    <property type="protein sequence ID" value="AQZ62767.1"/>
    <property type="molecule type" value="Genomic_DNA"/>
</dbReference>
<evidence type="ECO:0000313" key="2">
    <source>
        <dbReference type="EMBL" id="AQZ62767.1"/>
    </source>
</evidence>
<reference evidence="3" key="1">
    <citation type="journal article" date="2017" name="Med. Chem. Commun.">
        <title>Nonomuraea sp. ATCC 55076 harbours the largest actinomycete chromosome to date and the kistamicin biosynthetic gene cluster.</title>
        <authorList>
            <person name="Nazari B."/>
            <person name="Forneris C.C."/>
            <person name="Gibson M.I."/>
            <person name="Moon K."/>
            <person name="Schramma K.R."/>
            <person name="Seyedsayamdost M.R."/>
        </authorList>
    </citation>
    <scope>NUCLEOTIDE SEQUENCE [LARGE SCALE GENOMIC DNA]</scope>
    <source>
        <strain evidence="3">ATCC 55076</strain>
    </source>
</reference>
<proteinExistence type="predicted"/>
<keyword evidence="1" id="KW-0472">Membrane</keyword>
<dbReference type="Proteomes" id="UP000190797">
    <property type="component" value="Chromosome"/>
</dbReference>
<name>A0A1U9ZXV9_9ACTN</name>
<keyword evidence="1" id="KW-1133">Transmembrane helix</keyword>
<sequence length="149" mass="16550">MDFNLLASLNQVVGAMSLVATVFFGLVAIRVGRITKQRLAEAEEDPAEVLRRRADHATTALTEAVSLMNELQREVATRKFQLLDATAEADKAAKFLNANEELRDLLRQGAVQETKSSIRAQQRLQWRFVLITAGISLPIGYFINLISPP</sequence>
<organism evidence="2 3">
    <name type="scientific">[Actinomadura] parvosata subsp. kistnae</name>
    <dbReference type="NCBI Taxonomy" id="1909395"/>
    <lineage>
        <taxon>Bacteria</taxon>
        <taxon>Bacillati</taxon>
        <taxon>Actinomycetota</taxon>
        <taxon>Actinomycetes</taxon>
        <taxon>Streptosporangiales</taxon>
        <taxon>Streptosporangiaceae</taxon>
        <taxon>Nonomuraea</taxon>
    </lineage>
</organism>
<evidence type="ECO:0000313" key="3">
    <source>
        <dbReference type="Proteomes" id="UP000190797"/>
    </source>
</evidence>
<dbReference type="RefSeq" id="WP_080038947.1">
    <property type="nucleotide sequence ID" value="NZ_CP017717.1"/>
</dbReference>